<keyword evidence="8" id="KW-1185">Reference proteome</keyword>
<dbReference type="SUPFAM" id="SSF55785">
    <property type="entry name" value="PYP-like sensor domain (PAS domain)"/>
    <property type="match status" value="1"/>
</dbReference>
<dbReference type="Gene3D" id="3.30.565.10">
    <property type="entry name" value="Histidine kinase-like ATPase, C-terminal domain"/>
    <property type="match status" value="1"/>
</dbReference>
<comment type="caution">
    <text evidence="7">The sequence shown here is derived from an EMBL/GenBank/DDBJ whole genome shotgun (WGS) entry which is preliminary data.</text>
</comment>
<keyword evidence="3" id="KW-0418">Kinase</keyword>
<dbReference type="RefSeq" id="WP_111731214.1">
    <property type="nucleotide sequence ID" value="NZ_QHKO01000011.1"/>
</dbReference>
<evidence type="ECO:0000256" key="2">
    <source>
        <dbReference type="ARBA" id="ARBA00022741"/>
    </source>
</evidence>
<gene>
    <name evidence="7" type="ORF">DL240_17615</name>
</gene>
<keyword evidence="5" id="KW-0902">Two-component regulatory system</keyword>
<evidence type="ECO:0000313" key="7">
    <source>
        <dbReference type="EMBL" id="RAL20398.1"/>
    </source>
</evidence>
<dbReference type="AlphaFoldDB" id="A0A328C1B4"/>
<dbReference type="OrthoDB" id="5491968at2"/>
<dbReference type="Gene3D" id="1.10.287.130">
    <property type="match status" value="1"/>
</dbReference>
<evidence type="ECO:0000256" key="4">
    <source>
        <dbReference type="ARBA" id="ARBA00022840"/>
    </source>
</evidence>
<dbReference type="PANTHER" id="PTHR43065">
    <property type="entry name" value="SENSOR HISTIDINE KINASE"/>
    <property type="match status" value="1"/>
</dbReference>
<evidence type="ECO:0000256" key="3">
    <source>
        <dbReference type="ARBA" id="ARBA00022777"/>
    </source>
</evidence>
<dbReference type="InterPro" id="IPR036890">
    <property type="entry name" value="HATPase_C_sf"/>
</dbReference>
<dbReference type="SMART" id="SM00388">
    <property type="entry name" value="HisKA"/>
    <property type="match status" value="1"/>
</dbReference>
<dbReference type="GO" id="GO:0000155">
    <property type="term" value="F:phosphorelay sensor kinase activity"/>
    <property type="evidence" value="ECO:0007669"/>
    <property type="project" value="InterPro"/>
</dbReference>
<accession>A0A328C1B4</accession>
<organism evidence="7 8">
    <name type="scientific">Lujinxingia litoralis</name>
    <dbReference type="NCBI Taxonomy" id="2211119"/>
    <lineage>
        <taxon>Bacteria</taxon>
        <taxon>Deltaproteobacteria</taxon>
        <taxon>Bradymonadales</taxon>
        <taxon>Lujinxingiaceae</taxon>
        <taxon>Lujinxingia</taxon>
    </lineage>
</organism>
<keyword evidence="2" id="KW-0547">Nucleotide-binding</keyword>
<keyword evidence="4" id="KW-0067">ATP-binding</keyword>
<keyword evidence="1" id="KW-0808">Transferase</keyword>
<dbReference type="InterPro" id="IPR036097">
    <property type="entry name" value="HisK_dim/P_sf"/>
</dbReference>
<evidence type="ECO:0000313" key="8">
    <source>
        <dbReference type="Proteomes" id="UP000249169"/>
    </source>
</evidence>
<dbReference type="GO" id="GO:0005524">
    <property type="term" value="F:ATP binding"/>
    <property type="evidence" value="ECO:0007669"/>
    <property type="project" value="UniProtKB-KW"/>
</dbReference>
<evidence type="ECO:0000256" key="5">
    <source>
        <dbReference type="ARBA" id="ARBA00023012"/>
    </source>
</evidence>
<name>A0A328C1B4_9DELT</name>
<dbReference type="PANTHER" id="PTHR43065:SF46">
    <property type="entry name" value="C4-DICARBOXYLATE TRANSPORT SENSOR PROTEIN DCTB"/>
    <property type="match status" value="1"/>
</dbReference>
<dbReference type="Proteomes" id="UP000249169">
    <property type="component" value="Unassembled WGS sequence"/>
</dbReference>
<dbReference type="SUPFAM" id="SSF47384">
    <property type="entry name" value="Homodimeric domain of signal transducing histidine kinase"/>
    <property type="match status" value="1"/>
</dbReference>
<dbReference type="EMBL" id="QHKO01000011">
    <property type="protein sequence ID" value="RAL20398.1"/>
    <property type="molecule type" value="Genomic_DNA"/>
</dbReference>
<feature type="domain" description="Signal transduction histidine kinase dimerisation/phosphoacceptor" evidence="6">
    <location>
        <begin position="135"/>
        <end position="200"/>
    </location>
</feature>
<dbReference type="SUPFAM" id="SSF55874">
    <property type="entry name" value="ATPase domain of HSP90 chaperone/DNA topoisomerase II/histidine kinase"/>
    <property type="match status" value="1"/>
</dbReference>
<proteinExistence type="predicted"/>
<evidence type="ECO:0000259" key="6">
    <source>
        <dbReference type="SMART" id="SM00388"/>
    </source>
</evidence>
<reference evidence="7 8" key="1">
    <citation type="submission" date="2018-05" db="EMBL/GenBank/DDBJ databases">
        <title>Lujinxingia marina gen. nov. sp. nov., a new facultative anaerobic member of the class Deltaproteobacteria, and proposal of Lujinxingaceae fam. nov.</title>
        <authorList>
            <person name="Li C.-M."/>
        </authorList>
    </citation>
    <scope>NUCLEOTIDE SEQUENCE [LARGE SCALE GENOMIC DNA]</scope>
    <source>
        <strain evidence="7 8">B210</strain>
    </source>
</reference>
<evidence type="ECO:0000256" key="1">
    <source>
        <dbReference type="ARBA" id="ARBA00022679"/>
    </source>
</evidence>
<dbReference type="InterPro" id="IPR003661">
    <property type="entry name" value="HisK_dim/P_dom"/>
</dbReference>
<dbReference type="InterPro" id="IPR035965">
    <property type="entry name" value="PAS-like_dom_sf"/>
</dbReference>
<protein>
    <recommendedName>
        <fullName evidence="6">Signal transduction histidine kinase dimerisation/phosphoacceptor domain-containing protein</fullName>
    </recommendedName>
</protein>
<sequence length="344" mass="38113">MRQPHLATLPRSSEAFEAFFEWAPWPMHLVDASGRPGLCNPALVQLLGLKSESPKAEELFTPESARSLEKATGVPTSEQRDFIDCQLTYLHASGVPLKATRLRLVQLPESEDEPRRFVAMLSELSPPQPLTRAALQSRLAGAIAHDFNNVFTVAASYVDLVRHQVEDEQQEQHLERALKACRRGIALVDNLQLLTSLEGLPATETELTELIEGQKRTLNQALAPGPRVHLDLEEDLPVLRAHPSRVGQLVVDLVANALLRWPQASRLEISARRARAEHPGVELRICGPDDPNAAYEGPFWPMLLGSVEHQGRVCRVPDVIGEFFVDVTTDQHAIVAFLPTPALH</sequence>